<feature type="compositionally biased region" description="Polar residues" evidence="1">
    <location>
        <begin position="1"/>
        <end position="18"/>
    </location>
</feature>
<evidence type="ECO:0000256" key="1">
    <source>
        <dbReference type="SAM" id="MobiDB-lite"/>
    </source>
</evidence>
<gene>
    <name evidence="2" type="ORF">BSTOLATCC_MIC33104</name>
</gene>
<dbReference type="AlphaFoldDB" id="A0AAU9JCH0"/>
<organism evidence="2 3">
    <name type="scientific">Blepharisma stoltei</name>
    <dbReference type="NCBI Taxonomy" id="1481888"/>
    <lineage>
        <taxon>Eukaryota</taxon>
        <taxon>Sar</taxon>
        <taxon>Alveolata</taxon>
        <taxon>Ciliophora</taxon>
        <taxon>Postciliodesmatophora</taxon>
        <taxon>Heterotrichea</taxon>
        <taxon>Heterotrichida</taxon>
        <taxon>Blepharismidae</taxon>
        <taxon>Blepharisma</taxon>
    </lineage>
</organism>
<dbReference type="Proteomes" id="UP001162131">
    <property type="component" value="Unassembled WGS sequence"/>
</dbReference>
<proteinExistence type="predicted"/>
<comment type="caution">
    <text evidence="2">The sequence shown here is derived from an EMBL/GenBank/DDBJ whole genome shotgun (WGS) entry which is preliminary data.</text>
</comment>
<feature type="region of interest" description="Disordered" evidence="1">
    <location>
        <begin position="1"/>
        <end position="51"/>
    </location>
</feature>
<keyword evidence="3" id="KW-1185">Reference proteome</keyword>
<evidence type="ECO:0000313" key="3">
    <source>
        <dbReference type="Proteomes" id="UP001162131"/>
    </source>
</evidence>
<protein>
    <submittedName>
        <fullName evidence="2">Uncharacterized protein</fullName>
    </submittedName>
</protein>
<evidence type="ECO:0000313" key="2">
    <source>
        <dbReference type="EMBL" id="CAG9323203.1"/>
    </source>
</evidence>
<name>A0AAU9JCH0_9CILI</name>
<sequence length="93" mass="10333">MNSQHYESDPSSSENTAILSLADPRSRNNSRLPTLAPQKQTIEENEQPTGEFGDVNIISSVLKASLKNSIHFSKKDETKKDQTLEDKACCILI</sequence>
<reference evidence="2" key="1">
    <citation type="submission" date="2021-09" db="EMBL/GenBank/DDBJ databases">
        <authorList>
            <consortium name="AG Swart"/>
            <person name="Singh M."/>
            <person name="Singh A."/>
            <person name="Seah K."/>
            <person name="Emmerich C."/>
        </authorList>
    </citation>
    <scope>NUCLEOTIDE SEQUENCE</scope>
    <source>
        <strain evidence="2">ATCC30299</strain>
    </source>
</reference>
<dbReference type="EMBL" id="CAJZBQ010000033">
    <property type="protein sequence ID" value="CAG9323203.1"/>
    <property type="molecule type" value="Genomic_DNA"/>
</dbReference>
<accession>A0AAU9JCH0</accession>
<feature type="compositionally biased region" description="Polar residues" evidence="1">
    <location>
        <begin position="27"/>
        <end position="40"/>
    </location>
</feature>